<dbReference type="STRING" id="633813.SAMN04488087_2358"/>
<evidence type="ECO:0000313" key="7">
    <source>
        <dbReference type="Proteomes" id="UP000185812"/>
    </source>
</evidence>
<dbReference type="InterPro" id="IPR052908">
    <property type="entry name" value="AP-4-A_phosphorylase"/>
</dbReference>
<evidence type="ECO:0000259" key="5">
    <source>
        <dbReference type="PROSITE" id="PS51084"/>
    </source>
</evidence>
<protein>
    <submittedName>
        <fullName evidence="6">Diadenosine tetraphosphate (Ap4A) hydrolase</fullName>
    </submittedName>
</protein>
<evidence type="ECO:0000256" key="1">
    <source>
        <dbReference type="ARBA" id="ARBA00022741"/>
    </source>
</evidence>
<feature type="domain" description="HIT" evidence="5">
    <location>
        <begin position="31"/>
        <end position="139"/>
    </location>
</feature>
<evidence type="ECO:0000256" key="4">
    <source>
        <dbReference type="PROSITE-ProRule" id="PRU00464"/>
    </source>
</evidence>
<evidence type="ECO:0000313" key="6">
    <source>
        <dbReference type="EMBL" id="SHK94994.1"/>
    </source>
</evidence>
<dbReference type="Pfam" id="PF01230">
    <property type="entry name" value="HIT"/>
    <property type="match status" value="1"/>
</dbReference>
<dbReference type="GO" id="GO:0000166">
    <property type="term" value="F:nucleotide binding"/>
    <property type="evidence" value="ECO:0007669"/>
    <property type="project" value="UniProtKB-KW"/>
</dbReference>
<dbReference type="EMBL" id="FRAU01000009">
    <property type="protein sequence ID" value="SHK94994.1"/>
    <property type="molecule type" value="Genomic_DNA"/>
</dbReference>
<keyword evidence="1" id="KW-0547">Nucleotide-binding</keyword>
<evidence type="ECO:0000256" key="2">
    <source>
        <dbReference type="PIRSR" id="PIRSR639383-1"/>
    </source>
</evidence>
<accession>A0A1M6WN31</accession>
<dbReference type="AlphaFoldDB" id="A0A1M6WN31"/>
<dbReference type="RefSeq" id="WP_072716171.1">
    <property type="nucleotide sequence ID" value="NZ_FRAU01000009.1"/>
</dbReference>
<dbReference type="OrthoDB" id="9784774at2"/>
<name>A0A1M6WN31_9BACT</name>
<dbReference type="PANTHER" id="PTHR42997">
    <property type="entry name" value="HIT FAMILY HYDROLASE"/>
    <property type="match status" value="1"/>
</dbReference>
<feature type="binding site" evidence="3">
    <location>
        <position position="56"/>
    </location>
    <ligand>
        <name>substrate</name>
    </ligand>
</feature>
<organism evidence="6 7">
    <name type="scientific">Rhodothermus profundi</name>
    <dbReference type="NCBI Taxonomy" id="633813"/>
    <lineage>
        <taxon>Bacteria</taxon>
        <taxon>Pseudomonadati</taxon>
        <taxon>Rhodothermota</taxon>
        <taxon>Rhodothermia</taxon>
        <taxon>Rhodothermales</taxon>
        <taxon>Rhodothermaceae</taxon>
        <taxon>Rhodothermus</taxon>
    </lineage>
</organism>
<dbReference type="Proteomes" id="UP000185812">
    <property type="component" value="Unassembled WGS sequence"/>
</dbReference>
<dbReference type="CDD" id="cd01275">
    <property type="entry name" value="FHIT"/>
    <property type="match status" value="1"/>
</dbReference>
<feature type="active site" description="Tele-AMP-histidine intermediate" evidence="2">
    <location>
        <position position="126"/>
    </location>
</feature>
<evidence type="ECO:0000256" key="3">
    <source>
        <dbReference type="PIRSR" id="PIRSR639383-2"/>
    </source>
</evidence>
<keyword evidence="7" id="KW-1185">Reference proteome</keyword>
<dbReference type="InterPro" id="IPR036265">
    <property type="entry name" value="HIT-like_sf"/>
</dbReference>
<dbReference type="SUPFAM" id="SSF54197">
    <property type="entry name" value="HIT-like"/>
    <property type="match status" value="1"/>
</dbReference>
<reference evidence="7" key="1">
    <citation type="submission" date="2016-11" db="EMBL/GenBank/DDBJ databases">
        <authorList>
            <person name="Varghese N."/>
            <person name="Submissions S."/>
        </authorList>
    </citation>
    <scope>NUCLEOTIDE SEQUENCE [LARGE SCALE GENOMIC DNA]</scope>
    <source>
        <strain evidence="7">DSM 22212</strain>
    </source>
</reference>
<dbReference type="InterPro" id="IPR039383">
    <property type="entry name" value="FHIT"/>
</dbReference>
<dbReference type="PANTHER" id="PTHR42997:SF1">
    <property type="entry name" value="AP-4-A PHOSPHORYLASE"/>
    <property type="match status" value="1"/>
</dbReference>
<feature type="binding site" evidence="3">
    <location>
        <position position="128"/>
    </location>
    <ligand>
        <name>substrate</name>
    </ligand>
</feature>
<dbReference type="GO" id="GO:0016787">
    <property type="term" value="F:hydrolase activity"/>
    <property type="evidence" value="ECO:0007669"/>
    <property type="project" value="UniProtKB-KW"/>
</dbReference>
<sequence length="178" mass="20437">MKQLWSPWRSQHIERMVERPLSQPGEPSLFVRLAAENRDEANLILWRGQHVFVIMNLYPYNNGHLMIVPYRQVADYEALTPEEQCEMAHTLARCIRWLKYALKPDGFNVGMNIGKVAGAGIPDHVHLHVVPRWEGDTNFMPTLAETKVIPEALRDTYRKLRAAIEALESDHESPATIS</sequence>
<dbReference type="PROSITE" id="PS51084">
    <property type="entry name" value="HIT_2"/>
    <property type="match status" value="1"/>
</dbReference>
<gene>
    <name evidence="6" type="ORF">SAMN04488087_2358</name>
</gene>
<dbReference type="Gene3D" id="3.30.428.10">
    <property type="entry name" value="HIT-like"/>
    <property type="match status" value="1"/>
</dbReference>
<dbReference type="InterPro" id="IPR011146">
    <property type="entry name" value="HIT-like"/>
</dbReference>
<keyword evidence="6" id="KW-0378">Hydrolase</keyword>
<feature type="short sequence motif" description="Histidine triad motif" evidence="4">
    <location>
        <begin position="124"/>
        <end position="128"/>
    </location>
</feature>
<proteinExistence type="predicted"/>